<dbReference type="PANTHER" id="PTHR28250">
    <property type="entry name" value="CYTOCHROME B PRE-MRNA-PROCESSING PROTEIN 6"/>
    <property type="match status" value="1"/>
</dbReference>
<dbReference type="GO" id="GO:0061671">
    <property type="term" value="C:Cbp3p-Cbp6 complex"/>
    <property type="evidence" value="ECO:0007669"/>
    <property type="project" value="InterPro"/>
</dbReference>
<dbReference type="InterPro" id="IPR037653">
    <property type="entry name" value="Cbp6"/>
</dbReference>
<keyword evidence="2" id="KW-1185">Reference proteome</keyword>
<dbReference type="PANTHER" id="PTHR28250:SF1">
    <property type="entry name" value="CYTOCHROME B PRE-MRNA-PROCESSING PROTEIN 6"/>
    <property type="match status" value="1"/>
</dbReference>
<proteinExistence type="predicted"/>
<accession>A0A7H9HNM5</accession>
<dbReference type="AlphaFoldDB" id="A0A7H9HNM5"/>
<dbReference type="OrthoDB" id="2107880at2759"/>
<dbReference type="Pfam" id="PF20180">
    <property type="entry name" value="UQCC2_CBP6"/>
    <property type="match status" value="1"/>
</dbReference>
<dbReference type="EMBL" id="CP059268">
    <property type="protein sequence ID" value="QLQ78849.1"/>
    <property type="molecule type" value="Genomic_DNA"/>
</dbReference>
<dbReference type="Proteomes" id="UP000510647">
    <property type="component" value="Chromosome 2"/>
</dbReference>
<organism evidence="1 2">
    <name type="scientific">Torulaspora globosa</name>
    <dbReference type="NCBI Taxonomy" id="48254"/>
    <lineage>
        <taxon>Eukaryota</taxon>
        <taxon>Fungi</taxon>
        <taxon>Dikarya</taxon>
        <taxon>Ascomycota</taxon>
        <taxon>Saccharomycotina</taxon>
        <taxon>Saccharomycetes</taxon>
        <taxon>Saccharomycetales</taxon>
        <taxon>Saccharomycetaceae</taxon>
        <taxon>Torulaspora</taxon>
    </lineage>
</organism>
<protein>
    <recommendedName>
        <fullName evidence="3">Cytochrome B pre-mRNA-processing protein 6</fullName>
    </recommendedName>
</protein>
<reference evidence="1 2" key="1">
    <citation type="submission" date="2020-06" db="EMBL/GenBank/DDBJ databases">
        <title>The yeast mating-type switching endonuclease HO is a domesticated member of an unorthodox homing genetic element family.</title>
        <authorList>
            <person name="Coughlan A.Y."/>
            <person name="Lombardi L."/>
            <person name="Braun-Galleani S."/>
            <person name="Martos A.R."/>
            <person name="Galeote V."/>
            <person name="Bigey F."/>
            <person name="Dequin S."/>
            <person name="Byrne K.P."/>
            <person name="Wolfe K.H."/>
        </authorList>
    </citation>
    <scope>NUCLEOTIDE SEQUENCE [LARGE SCALE GENOMIC DNA]</scope>
    <source>
        <strain evidence="1 2">CBS2947</strain>
    </source>
</reference>
<dbReference type="GO" id="GO:0043022">
    <property type="term" value="F:ribosome binding"/>
    <property type="evidence" value="ECO:0007669"/>
    <property type="project" value="InterPro"/>
</dbReference>
<dbReference type="GO" id="GO:0034551">
    <property type="term" value="P:mitochondrial respiratory chain complex III assembly"/>
    <property type="evidence" value="ECO:0007669"/>
    <property type="project" value="TreeGrafter"/>
</dbReference>
<evidence type="ECO:0000313" key="1">
    <source>
        <dbReference type="EMBL" id="QLQ78849.1"/>
    </source>
</evidence>
<evidence type="ECO:0008006" key="3">
    <source>
        <dbReference type="Google" id="ProtNLM"/>
    </source>
</evidence>
<evidence type="ECO:0000313" key="2">
    <source>
        <dbReference type="Proteomes" id="UP000510647"/>
    </source>
</evidence>
<name>A0A7H9HNM5_9SACH</name>
<sequence>MSSQGVREAAKQLVSVLERFPAQRIRHIVSFKDSQIERFKRVAGVSVNDSCGNGKKASIEEIKDIINRTSGPLGLQKDLLKKMQAALPDDELSVQSIEEQIRALNSLMSNKFKNYYEVGDKLYKPAGNPQYYQRILDEIEGKKKETFLSAFRTVVFGK</sequence>
<gene>
    <name evidence="1" type="ORF">HG537_0B01970</name>
</gene>